<evidence type="ECO:0000256" key="2">
    <source>
        <dbReference type="SAM" id="Phobius"/>
    </source>
</evidence>
<feature type="transmembrane region" description="Helical" evidence="2">
    <location>
        <begin position="124"/>
        <end position="143"/>
    </location>
</feature>
<protein>
    <submittedName>
        <fullName evidence="3">Uncharacterized protein</fullName>
    </submittedName>
</protein>
<evidence type="ECO:0000313" key="3">
    <source>
        <dbReference type="EMBL" id="KAJ2931093.1"/>
    </source>
</evidence>
<feature type="compositionally biased region" description="Basic and acidic residues" evidence="1">
    <location>
        <begin position="187"/>
        <end position="198"/>
    </location>
</feature>
<evidence type="ECO:0000313" key="4">
    <source>
        <dbReference type="Proteomes" id="UP001140091"/>
    </source>
</evidence>
<keyword evidence="2" id="KW-1133">Transmembrane helix</keyword>
<gene>
    <name evidence="3" type="ORF">H1R20_g5973</name>
</gene>
<feature type="region of interest" description="Disordered" evidence="1">
    <location>
        <begin position="151"/>
        <end position="198"/>
    </location>
</feature>
<evidence type="ECO:0000256" key="1">
    <source>
        <dbReference type="SAM" id="MobiDB-lite"/>
    </source>
</evidence>
<organism evidence="3 4">
    <name type="scientific">Candolleomyces eurysporus</name>
    <dbReference type="NCBI Taxonomy" id="2828524"/>
    <lineage>
        <taxon>Eukaryota</taxon>
        <taxon>Fungi</taxon>
        <taxon>Dikarya</taxon>
        <taxon>Basidiomycota</taxon>
        <taxon>Agaricomycotina</taxon>
        <taxon>Agaricomycetes</taxon>
        <taxon>Agaricomycetidae</taxon>
        <taxon>Agaricales</taxon>
        <taxon>Agaricineae</taxon>
        <taxon>Psathyrellaceae</taxon>
        <taxon>Candolleomyces</taxon>
    </lineage>
</organism>
<feature type="transmembrane region" description="Helical" evidence="2">
    <location>
        <begin position="75"/>
        <end position="95"/>
    </location>
</feature>
<sequence length="198" mass="22037">MTVLIPSSNPVATAHAHLYAFTGAISQGKNSLAVLQDLTRWDRYTHVMTVSIIIWIADSLAIYRCYIVWQRSWKVVLVPALILLLSVGITLIYIIRIIIESAMIYTLQMLILVVLFRVRHRAMVIFQTTLAPSASIVFILMIARVEMAKSQDREEEGEPTSFKLPAWLDASSPSSTSDSLRTIEGAVAKDGEGQSDKS</sequence>
<dbReference type="OrthoDB" id="2873242at2759"/>
<accession>A0A9W8JDA5</accession>
<dbReference type="EMBL" id="JANBPK010000811">
    <property type="protein sequence ID" value="KAJ2931093.1"/>
    <property type="molecule type" value="Genomic_DNA"/>
</dbReference>
<feature type="transmembrane region" description="Helical" evidence="2">
    <location>
        <begin position="102"/>
        <end position="118"/>
    </location>
</feature>
<proteinExistence type="predicted"/>
<comment type="caution">
    <text evidence="3">The sequence shown here is derived from an EMBL/GenBank/DDBJ whole genome shotgun (WGS) entry which is preliminary data.</text>
</comment>
<reference evidence="3" key="1">
    <citation type="submission" date="2022-06" db="EMBL/GenBank/DDBJ databases">
        <title>Genome Sequence of Candolleomyces eurysporus.</title>
        <authorList>
            <person name="Buettner E."/>
        </authorList>
    </citation>
    <scope>NUCLEOTIDE SEQUENCE</scope>
    <source>
        <strain evidence="3">VTCC 930004</strain>
    </source>
</reference>
<feature type="transmembrane region" description="Helical" evidence="2">
    <location>
        <begin position="47"/>
        <end position="69"/>
    </location>
</feature>
<keyword evidence="2" id="KW-0472">Membrane</keyword>
<dbReference type="Proteomes" id="UP001140091">
    <property type="component" value="Unassembled WGS sequence"/>
</dbReference>
<name>A0A9W8JDA5_9AGAR</name>
<keyword evidence="4" id="KW-1185">Reference proteome</keyword>
<keyword evidence="2" id="KW-0812">Transmembrane</keyword>
<feature type="non-terminal residue" evidence="3">
    <location>
        <position position="198"/>
    </location>
</feature>
<dbReference type="AlphaFoldDB" id="A0A9W8JDA5"/>